<organism evidence="2 3">
    <name type="scientific">Ensete ventricosum</name>
    <name type="common">Abyssinian banana</name>
    <name type="synonym">Musa ensete</name>
    <dbReference type="NCBI Taxonomy" id="4639"/>
    <lineage>
        <taxon>Eukaryota</taxon>
        <taxon>Viridiplantae</taxon>
        <taxon>Streptophyta</taxon>
        <taxon>Embryophyta</taxon>
        <taxon>Tracheophyta</taxon>
        <taxon>Spermatophyta</taxon>
        <taxon>Magnoliopsida</taxon>
        <taxon>Liliopsida</taxon>
        <taxon>Zingiberales</taxon>
        <taxon>Musaceae</taxon>
        <taxon>Ensete</taxon>
    </lineage>
</organism>
<feature type="compositionally biased region" description="Basic and acidic residues" evidence="1">
    <location>
        <begin position="62"/>
        <end position="71"/>
    </location>
</feature>
<feature type="compositionally biased region" description="Polar residues" evidence="1">
    <location>
        <begin position="96"/>
        <end position="112"/>
    </location>
</feature>
<dbReference type="EMBL" id="JAQQAF010000022">
    <property type="protein sequence ID" value="KAJ8455655.1"/>
    <property type="molecule type" value="Genomic_DNA"/>
</dbReference>
<evidence type="ECO:0000313" key="2">
    <source>
        <dbReference type="EMBL" id="KAJ8455655.1"/>
    </source>
</evidence>
<sequence length="112" mass="12044">MSFILGDLAEVQLTGAETRCCPPSTLETAGEWWSNIQRQEARVPVVVSDIASGGDTNYSPEMRLEDKNPHSYSEIRSKLEGSKYSGQKAIPRLESINGSTHGAGSARSSTGT</sequence>
<protein>
    <submittedName>
        <fullName evidence="2">Uncharacterized protein</fullName>
    </submittedName>
</protein>
<name>A0AAX5NIM1_ENSVE</name>
<dbReference type="Proteomes" id="UP001222027">
    <property type="component" value="Unassembled WGS sequence"/>
</dbReference>
<evidence type="ECO:0000256" key="1">
    <source>
        <dbReference type="SAM" id="MobiDB-lite"/>
    </source>
</evidence>
<accession>A0AAX5NIM1</accession>
<keyword evidence="3" id="KW-1185">Reference proteome</keyword>
<comment type="caution">
    <text evidence="2">The sequence shown here is derived from an EMBL/GenBank/DDBJ whole genome shotgun (WGS) entry which is preliminary data.</text>
</comment>
<gene>
    <name evidence="2" type="ORF">OPV22_035078</name>
</gene>
<feature type="region of interest" description="Disordered" evidence="1">
    <location>
        <begin position="83"/>
        <end position="112"/>
    </location>
</feature>
<evidence type="ECO:0000313" key="3">
    <source>
        <dbReference type="Proteomes" id="UP001222027"/>
    </source>
</evidence>
<proteinExistence type="predicted"/>
<feature type="region of interest" description="Disordered" evidence="1">
    <location>
        <begin position="50"/>
        <end position="71"/>
    </location>
</feature>
<reference evidence="2 3" key="1">
    <citation type="submission" date="2022-12" db="EMBL/GenBank/DDBJ databases">
        <title>Chromosome-scale assembly of the Ensete ventricosum genome.</title>
        <authorList>
            <person name="Dussert Y."/>
            <person name="Stocks J."/>
            <person name="Wendawek A."/>
            <person name="Woldeyes F."/>
            <person name="Nichols R.A."/>
            <person name="Borrell J.S."/>
        </authorList>
    </citation>
    <scope>NUCLEOTIDE SEQUENCE [LARGE SCALE GENOMIC DNA]</scope>
    <source>
        <strain evidence="3">cv. Maze</strain>
        <tissue evidence="2">Seeds</tissue>
    </source>
</reference>
<dbReference type="AlphaFoldDB" id="A0AAX5NIM1"/>